<keyword evidence="1" id="KW-0732">Signal</keyword>
<sequence length="95" mass="10179">MKPALIKSAALVAAIGAALSLGACQVEQTEEGKMPEVEVDAKAGQLPEYDVETADVEVGTRTETITVPDVDVHTEEREVEVPDVDVTMPDEKEEN</sequence>
<keyword evidence="3" id="KW-1185">Reference proteome</keyword>
<name>A0A853JED4_9GAMM</name>
<feature type="signal peptide" evidence="1">
    <location>
        <begin position="1"/>
        <end position="23"/>
    </location>
</feature>
<dbReference type="EMBL" id="JACCKA010000072">
    <property type="protein sequence ID" value="NZA27114.1"/>
    <property type="molecule type" value="Genomic_DNA"/>
</dbReference>
<accession>A0A853JED4</accession>
<evidence type="ECO:0000256" key="1">
    <source>
        <dbReference type="SAM" id="SignalP"/>
    </source>
</evidence>
<dbReference type="Proteomes" id="UP000578091">
    <property type="component" value="Unassembled WGS sequence"/>
</dbReference>
<evidence type="ECO:0000313" key="3">
    <source>
        <dbReference type="Proteomes" id="UP000578091"/>
    </source>
</evidence>
<feature type="chain" id="PRO_5032999153" description="Secreted protein" evidence="1">
    <location>
        <begin position="24"/>
        <end position="95"/>
    </location>
</feature>
<protein>
    <recommendedName>
        <fullName evidence="4">Secreted protein</fullName>
    </recommendedName>
</protein>
<comment type="caution">
    <text evidence="2">The sequence shown here is derived from an EMBL/GenBank/DDBJ whole genome shotgun (WGS) entry which is preliminary data.</text>
</comment>
<organism evidence="2 3">
    <name type="scientific">Luteimonas salinisoli</name>
    <dbReference type="NCBI Taxonomy" id="2752307"/>
    <lineage>
        <taxon>Bacteria</taxon>
        <taxon>Pseudomonadati</taxon>
        <taxon>Pseudomonadota</taxon>
        <taxon>Gammaproteobacteria</taxon>
        <taxon>Lysobacterales</taxon>
        <taxon>Lysobacteraceae</taxon>
        <taxon>Luteimonas</taxon>
    </lineage>
</organism>
<gene>
    <name evidence="2" type="ORF">H0E84_12060</name>
</gene>
<reference evidence="2 3" key="1">
    <citation type="submission" date="2020-07" db="EMBL/GenBank/DDBJ databases">
        <title>Luteimonas sp. SJ-92.</title>
        <authorList>
            <person name="Huang X.-X."/>
            <person name="Xu L."/>
            <person name="Sun J.-Q."/>
        </authorList>
    </citation>
    <scope>NUCLEOTIDE SEQUENCE [LARGE SCALE GENOMIC DNA]</scope>
    <source>
        <strain evidence="2 3">SJ-92</strain>
    </source>
</reference>
<dbReference type="PROSITE" id="PS51257">
    <property type="entry name" value="PROKAR_LIPOPROTEIN"/>
    <property type="match status" value="1"/>
</dbReference>
<evidence type="ECO:0000313" key="2">
    <source>
        <dbReference type="EMBL" id="NZA27114.1"/>
    </source>
</evidence>
<dbReference type="AlphaFoldDB" id="A0A853JED4"/>
<dbReference type="RefSeq" id="WP_180678892.1">
    <property type="nucleotide sequence ID" value="NZ_JACCKA010000072.1"/>
</dbReference>
<evidence type="ECO:0008006" key="4">
    <source>
        <dbReference type="Google" id="ProtNLM"/>
    </source>
</evidence>
<proteinExistence type="predicted"/>